<comment type="similarity">
    <text evidence="1 2">Belongs to the UPF0473 family.</text>
</comment>
<gene>
    <name evidence="3" type="ORF">BHF71_03015</name>
</gene>
<keyword evidence="4" id="KW-1185">Reference proteome</keyword>
<dbReference type="Proteomes" id="UP000243739">
    <property type="component" value="Unassembled WGS sequence"/>
</dbReference>
<dbReference type="AlphaFoldDB" id="A0A1D2YT91"/>
<dbReference type="PANTHER" id="PTHR40066:SF1">
    <property type="entry name" value="UPF0473 PROTEIN CBO2561_CLC_2432"/>
    <property type="match status" value="1"/>
</dbReference>
<proteinExistence type="inferred from homology"/>
<protein>
    <recommendedName>
        <fullName evidence="2">UPF0473 protein BHF71_03015</fullName>
    </recommendedName>
</protein>
<evidence type="ECO:0000313" key="3">
    <source>
        <dbReference type="EMBL" id="OEF98912.1"/>
    </source>
</evidence>
<dbReference type="OrthoDB" id="2086132at2"/>
<sequence>MSKEVEDREYIYITDDDGKDVKFEIIYEFEAEDRKYLLVVPTDISEDEEEAEVYAFRYEEQGDDLILYTIEDEKEWDMIEEVFNTLDYEFNQ</sequence>
<organism evidence="3 4">
    <name type="scientific">Vulcanibacillus modesticaldus</name>
    <dbReference type="NCBI Taxonomy" id="337097"/>
    <lineage>
        <taxon>Bacteria</taxon>
        <taxon>Bacillati</taxon>
        <taxon>Bacillota</taxon>
        <taxon>Bacilli</taxon>
        <taxon>Bacillales</taxon>
        <taxon>Bacillaceae</taxon>
        <taxon>Vulcanibacillus</taxon>
    </lineage>
</organism>
<comment type="caution">
    <text evidence="3">The sequence shown here is derived from an EMBL/GenBank/DDBJ whole genome shotgun (WGS) entry which is preliminary data.</text>
</comment>
<evidence type="ECO:0000256" key="1">
    <source>
        <dbReference type="ARBA" id="ARBA00008439"/>
    </source>
</evidence>
<evidence type="ECO:0000313" key="4">
    <source>
        <dbReference type="Proteomes" id="UP000243739"/>
    </source>
</evidence>
<evidence type="ECO:0000256" key="2">
    <source>
        <dbReference type="HAMAP-Rule" id="MF_01448"/>
    </source>
</evidence>
<dbReference type="RefSeq" id="WP_069657248.1">
    <property type="nucleotide sequence ID" value="NZ_MIJF01000046.1"/>
</dbReference>
<accession>A0A1D2YT91</accession>
<dbReference type="InterPro" id="IPR009711">
    <property type="entry name" value="UPF0473"/>
</dbReference>
<name>A0A1D2YT91_9BACI</name>
<dbReference type="PANTHER" id="PTHR40066">
    <property type="entry name" value="UPF0473 PROTEIN CBO2561/CLC_2432"/>
    <property type="match status" value="1"/>
</dbReference>
<dbReference type="HAMAP" id="MF_01448">
    <property type="entry name" value="UPF0473"/>
    <property type="match status" value="1"/>
</dbReference>
<reference evidence="3 4" key="1">
    <citation type="submission" date="2016-09" db="EMBL/GenBank/DDBJ databases">
        <title>Draft genome sequence for the type strain of Vulcanibacillus modesticaldus BR, a strictly anaerobic, moderately thermophilic, and nitrate-reducing bacterium from deep sea-hydrothermal vents of the Mid-Atlantic Ridge.</title>
        <authorList>
            <person name="Abin C.A."/>
            <person name="Hollibaugh J.T."/>
        </authorList>
    </citation>
    <scope>NUCLEOTIDE SEQUENCE [LARGE SCALE GENOMIC DNA]</scope>
    <source>
        <strain evidence="3 4">BR</strain>
    </source>
</reference>
<dbReference type="Pfam" id="PF06949">
    <property type="entry name" value="DUF1292"/>
    <property type="match status" value="1"/>
</dbReference>
<dbReference type="EMBL" id="MIJF01000046">
    <property type="protein sequence ID" value="OEF98912.1"/>
    <property type="molecule type" value="Genomic_DNA"/>
</dbReference>
<dbReference type="STRING" id="337097.BHF71_03015"/>